<organism evidence="1 2">
    <name type="scientific">Dendrolimus kikuchii</name>
    <dbReference type="NCBI Taxonomy" id="765133"/>
    <lineage>
        <taxon>Eukaryota</taxon>
        <taxon>Metazoa</taxon>
        <taxon>Ecdysozoa</taxon>
        <taxon>Arthropoda</taxon>
        <taxon>Hexapoda</taxon>
        <taxon>Insecta</taxon>
        <taxon>Pterygota</taxon>
        <taxon>Neoptera</taxon>
        <taxon>Endopterygota</taxon>
        <taxon>Lepidoptera</taxon>
        <taxon>Glossata</taxon>
        <taxon>Ditrysia</taxon>
        <taxon>Bombycoidea</taxon>
        <taxon>Lasiocampidae</taxon>
        <taxon>Dendrolimus</taxon>
    </lineage>
</organism>
<reference evidence="1 2" key="1">
    <citation type="journal article" date="2021" name="Front. Genet.">
        <title>Chromosome-Level Genome Assembly Reveals Significant Gene Expansion in the Toll and IMD Signaling Pathways of Dendrolimus kikuchii.</title>
        <authorList>
            <person name="Zhou J."/>
            <person name="Wu P."/>
            <person name="Xiong Z."/>
            <person name="Liu N."/>
            <person name="Zhao N."/>
            <person name="Ji M."/>
            <person name="Qiu Y."/>
            <person name="Yang B."/>
        </authorList>
    </citation>
    <scope>NUCLEOTIDE SEQUENCE [LARGE SCALE GENOMIC DNA]</scope>
    <source>
        <strain evidence="1">Ann1</strain>
    </source>
</reference>
<keyword evidence="2" id="KW-1185">Reference proteome</keyword>
<gene>
    <name evidence="1" type="ORF">K1T71_011539</name>
</gene>
<accession>A0ACC1CP50</accession>
<proteinExistence type="predicted"/>
<comment type="caution">
    <text evidence="1">The sequence shown here is derived from an EMBL/GenBank/DDBJ whole genome shotgun (WGS) entry which is preliminary data.</text>
</comment>
<name>A0ACC1CP50_9NEOP</name>
<dbReference type="Proteomes" id="UP000824533">
    <property type="component" value="Linkage Group LG20"/>
</dbReference>
<evidence type="ECO:0000313" key="2">
    <source>
        <dbReference type="Proteomes" id="UP000824533"/>
    </source>
</evidence>
<protein>
    <submittedName>
        <fullName evidence="1">Uncharacterized protein</fullName>
    </submittedName>
</protein>
<sequence length="152" mass="16682">MALTKVLFVLALVAVVSSSPLFGPMEHHLFGIPLPHTNNPIAHNLENLLTKGAEDITGIHSRGNDKPMDMGNMKGMDMGGGSMPGMGVKRWSKTSSFNQLRDSGVDQKELIQYFQLLQAQQKQNAYASNPSSDEILEYLAQKKPASNEKRLS</sequence>
<evidence type="ECO:0000313" key="1">
    <source>
        <dbReference type="EMBL" id="KAJ0173363.1"/>
    </source>
</evidence>
<dbReference type="EMBL" id="CM034406">
    <property type="protein sequence ID" value="KAJ0173363.1"/>
    <property type="molecule type" value="Genomic_DNA"/>
</dbReference>